<comment type="caution">
    <text evidence="1">The sequence shown here is derived from an EMBL/GenBank/DDBJ whole genome shotgun (WGS) entry which is preliminary data.</text>
</comment>
<dbReference type="RefSeq" id="WP_107896410.1">
    <property type="nucleotide sequence ID" value="NZ_PYWM01000020.1"/>
</dbReference>
<dbReference type="EMBL" id="SZPU01000062">
    <property type="protein sequence ID" value="TKI65593.1"/>
    <property type="molecule type" value="Genomic_DNA"/>
</dbReference>
<reference evidence="1 2" key="1">
    <citation type="submission" date="2019-04" db="EMBL/GenBank/DDBJ databases">
        <title>Lysinibacillus genome sequencing.</title>
        <authorList>
            <person name="Dunlap C."/>
        </authorList>
    </citation>
    <scope>NUCLEOTIDE SEQUENCE [LARGE SCALE GENOMIC DNA]</scope>
    <source>
        <strain evidence="1 2">CCTCC AB 2010389</strain>
    </source>
</reference>
<sequence length="384" mass="45084">MSEKTYNSSPTSTNIGVHGGKIDLLNQIFEMLKERGFLIQTDQHILRDYPILADTHWEGRKGDLLFKSKIYPVGFSFEFYQEINTKNSSGGYYDFDKFERMPYLIRCQYILERKYICEILDAAGYTNVAKPVLKYAFDKVMYAIKDSCHYKEGKELPEYEIESYNAKDKDGKQLRNGQVKYFRDCKGRLRRGTIYHNINNMWWVIINKFHYTNIASFNFFDLDCEENRVRKLVEKSGYHKPLARLNFDPQKTKELLKNAKSIGKTGRLEKANDMLKYLYEIGWTSRWFAFELKSNGRLGLLEIESRAFGGHHVYETPKKLTLYGRSLPMSSSESYWVKALREYTVHSKTTINEWFCKDRNGQGSGAHYWPEVRKLAWEIGVLAS</sequence>
<accession>A0A4V5TKY7</accession>
<evidence type="ECO:0000313" key="2">
    <source>
        <dbReference type="Proteomes" id="UP000308744"/>
    </source>
</evidence>
<dbReference type="Proteomes" id="UP000308744">
    <property type="component" value="Unassembled WGS sequence"/>
</dbReference>
<gene>
    <name evidence="1" type="ORF">FC756_16215</name>
</gene>
<organism evidence="1 2">
    <name type="scientific">Lysinibacillus mangiferihumi</name>
    <dbReference type="NCBI Taxonomy" id="1130819"/>
    <lineage>
        <taxon>Bacteria</taxon>
        <taxon>Bacillati</taxon>
        <taxon>Bacillota</taxon>
        <taxon>Bacilli</taxon>
        <taxon>Bacillales</taxon>
        <taxon>Bacillaceae</taxon>
        <taxon>Lysinibacillus</taxon>
    </lineage>
</organism>
<name>A0A4V5TKY7_9BACI</name>
<dbReference type="AlphaFoldDB" id="A0A4V5TKY7"/>
<protein>
    <submittedName>
        <fullName evidence="1">Uncharacterized protein</fullName>
    </submittedName>
</protein>
<evidence type="ECO:0000313" key="1">
    <source>
        <dbReference type="EMBL" id="TKI65593.1"/>
    </source>
</evidence>
<proteinExistence type="predicted"/>
<keyword evidence="2" id="KW-1185">Reference proteome</keyword>